<organism evidence="1 2">
    <name type="scientific">Takifugu flavidus</name>
    <name type="common">sansaifugu</name>
    <dbReference type="NCBI Taxonomy" id="433684"/>
    <lineage>
        <taxon>Eukaryota</taxon>
        <taxon>Metazoa</taxon>
        <taxon>Chordata</taxon>
        <taxon>Craniata</taxon>
        <taxon>Vertebrata</taxon>
        <taxon>Euteleostomi</taxon>
        <taxon>Actinopterygii</taxon>
        <taxon>Neopterygii</taxon>
        <taxon>Teleostei</taxon>
        <taxon>Neoteleostei</taxon>
        <taxon>Acanthomorphata</taxon>
        <taxon>Eupercaria</taxon>
        <taxon>Tetraodontiformes</taxon>
        <taxon>Tetradontoidea</taxon>
        <taxon>Tetraodontidae</taxon>
        <taxon>Takifugu</taxon>
    </lineage>
</organism>
<evidence type="ECO:0000313" key="1">
    <source>
        <dbReference type="EMBL" id="TWW75312.1"/>
    </source>
</evidence>
<keyword evidence="2" id="KW-1185">Reference proteome</keyword>
<dbReference type="Proteomes" id="UP000324091">
    <property type="component" value="Chromosome 14"/>
</dbReference>
<sequence length="153" mass="15824">MPGSVMRTRPQFCTIELTHEAGQHADIYTACPAESDNGRIGTGSLSCRGILISRWKSSRNRRKVFSSAAEPAIISHSWTDRDSSDGHNSNLPSYGGIVSADHTDGASGAVGALPGYSGAGRASSLTGRPDGVSGMVVMSYGCTTGAGLIPIHS</sequence>
<gene>
    <name evidence="1" type="ORF">D4764_14G0013150</name>
</gene>
<accession>A0A5C6P6K7</accession>
<dbReference type="EMBL" id="RHFK02000006">
    <property type="protein sequence ID" value="TWW75312.1"/>
    <property type="molecule type" value="Genomic_DNA"/>
</dbReference>
<protein>
    <submittedName>
        <fullName evidence="1">Uncharacterized protein</fullName>
    </submittedName>
</protein>
<proteinExistence type="predicted"/>
<reference evidence="1 2" key="1">
    <citation type="submission" date="2019-04" db="EMBL/GenBank/DDBJ databases">
        <title>Chromosome genome assembly for Takifugu flavidus.</title>
        <authorList>
            <person name="Xiao S."/>
        </authorList>
    </citation>
    <scope>NUCLEOTIDE SEQUENCE [LARGE SCALE GENOMIC DNA]</scope>
    <source>
        <strain evidence="1">HTHZ2018</strain>
        <tissue evidence="1">Muscle</tissue>
    </source>
</reference>
<name>A0A5C6P6K7_9TELE</name>
<dbReference type="AlphaFoldDB" id="A0A5C6P6K7"/>
<comment type="caution">
    <text evidence="1">The sequence shown here is derived from an EMBL/GenBank/DDBJ whole genome shotgun (WGS) entry which is preliminary data.</text>
</comment>
<evidence type="ECO:0000313" key="2">
    <source>
        <dbReference type="Proteomes" id="UP000324091"/>
    </source>
</evidence>